<accession>A0A381W3K6</accession>
<dbReference type="InterPro" id="IPR001451">
    <property type="entry name" value="Hexapep"/>
</dbReference>
<name>A0A381W3K6_9ZZZZ</name>
<dbReference type="CDD" id="cd04645">
    <property type="entry name" value="LbH_gamma_CA_like"/>
    <property type="match status" value="1"/>
</dbReference>
<reference evidence="1" key="1">
    <citation type="submission" date="2018-05" db="EMBL/GenBank/DDBJ databases">
        <authorList>
            <person name="Lanie J.A."/>
            <person name="Ng W.-L."/>
            <person name="Kazmierczak K.M."/>
            <person name="Andrzejewski T.M."/>
            <person name="Davidsen T.M."/>
            <person name="Wayne K.J."/>
            <person name="Tettelin H."/>
            <person name="Glass J.I."/>
            <person name="Rusch D."/>
            <person name="Podicherti R."/>
            <person name="Tsui H.-C.T."/>
            <person name="Winkler M.E."/>
        </authorList>
    </citation>
    <scope>NUCLEOTIDE SEQUENCE</scope>
</reference>
<dbReference type="SUPFAM" id="SSF51161">
    <property type="entry name" value="Trimeric LpxA-like enzymes"/>
    <property type="match status" value="1"/>
</dbReference>
<sequence length="162" mass="17282">QIHETAFIAPGAHVVGDVILKKDSSIWYNTVARADINQIIIGERTNVQDNSVIHLENDQGVIIGDDVTIGHNAIIHGCTIEDGALIGMGAVIMNGVTIGKGAVVGAGAVVKENMQVKAHELVVGVPGKVVKTLPEQVMEQNIKWARKYVKLAGVHQSHQDSK</sequence>
<dbReference type="Gene3D" id="2.160.10.10">
    <property type="entry name" value="Hexapeptide repeat proteins"/>
    <property type="match status" value="1"/>
</dbReference>
<evidence type="ECO:0008006" key="2">
    <source>
        <dbReference type="Google" id="ProtNLM"/>
    </source>
</evidence>
<gene>
    <name evidence="1" type="ORF">METZ01_LOCUS99327</name>
</gene>
<dbReference type="EMBL" id="UINC01010450">
    <property type="protein sequence ID" value="SVA46473.1"/>
    <property type="molecule type" value="Genomic_DNA"/>
</dbReference>
<proteinExistence type="predicted"/>
<dbReference type="InterPro" id="IPR050484">
    <property type="entry name" value="Transf_Hexapept/Carb_Anhydrase"/>
</dbReference>
<dbReference type="Pfam" id="PF00132">
    <property type="entry name" value="Hexapep"/>
    <property type="match status" value="1"/>
</dbReference>
<evidence type="ECO:0000313" key="1">
    <source>
        <dbReference type="EMBL" id="SVA46473.1"/>
    </source>
</evidence>
<dbReference type="AlphaFoldDB" id="A0A381W3K6"/>
<organism evidence="1">
    <name type="scientific">marine metagenome</name>
    <dbReference type="NCBI Taxonomy" id="408172"/>
    <lineage>
        <taxon>unclassified sequences</taxon>
        <taxon>metagenomes</taxon>
        <taxon>ecological metagenomes</taxon>
    </lineage>
</organism>
<dbReference type="Pfam" id="PF14602">
    <property type="entry name" value="Hexapep_2"/>
    <property type="match status" value="1"/>
</dbReference>
<dbReference type="PANTHER" id="PTHR13061:SF29">
    <property type="entry name" value="GAMMA CARBONIC ANHYDRASE-LIKE 1, MITOCHONDRIAL-RELATED"/>
    <property type="match status" value="1"/>
</dbReference>
<protein>
    <recommendedName>
        <fullName evidence="2">Gamma carbonic anhydrase family protein</fullName>
    </recommendedName>
</protein>
<dbReference type="InterPro" id="IPR047324">
    <property type="entry name" value="LbH_gamma_CA-like"/>
</dbReference>
<dbReference type="PANTHER" id="PTHR13061">
    <property type="entry name" value="DYNACTIN SUBUNIT P25"/>
    <property type="match status" value="1"/>
</dbReference>
<feature type="non-terminal residue" evidence="1">
    <location>
        <position position="1"/>
    </location>
</feature>
<dbReference type="InterPro" id="IPR011004">
    <property type="entry name" value="Trimer_LpxA-like_sf"/>
</dbReference>